<feature type="signal peptide" evidence="1">
    <location>
        <begin position="1"/>
        <end position="30"/>
    </location>
</feature>
<feature type="chain" id="PRO_5035821224" description="Secreted protein" evidence="1">
    <location>
        <begin position="31"/>
        <end position="84"/>
    </location>
</feature>
<evidence type="ECO:0000256" key="1">
    <source>
        <dbReference type="SAM" id="SignalP"/>
    </source>
</evidence>
<evidence type="ECO:0008006" key="4">
    <source>
        <dbReference type="Google" id="ProtNLM"/>
    </source>
</evidence>
<reference evidence="2" key="1">
    <citation type="submission" date="2020-06" db="EMBL/GenBank/DDBJ databases">
        <title>WGS assembly of Ceratodon purpureus strain R40.</title>
        <authorList>
            <person name="Carey S.B."/>
            <person name="Jenkins J."/>
            <person name="Shu S."/>
            <person name="Lovell J.T."/>
            <person name="Sreedasyam A."/>
            <person name="Maumus F."/>
            <person name="Tiley G.P."/>
            <person name="Fernandez-Pozo N."/>
            <person name="Barry K."/>
            <person name="Chen C."/>
            <person name="Wang M."/>
            <person name="Lipzen A."/>
            <person name="Daum C."/>
            <person name="Saski C.A."/>
            <person name="Payton A.C."/>
            <person name="Mcbreen J.C."/>
            <person name="Conrad R.E."/>
            <person name="Kollar L.M."/>
            <person name="Olsson S."/>
            <person name="Huttunen S."/>
            <person name="Landis J.B."/>
            <person name="Wickett N.J."/>
            <person name="Johnson M.G."/>
            <person name="Rensing S.A."/>
            <person name="Grimwood J."/>
            <person name="Schmutz J."/>
            <person name="Mcdaniel S.F."/>
        </authorList>
    </citation>
    <scope>NUCLEOTIDE SEQUENCE</scope>
    <source>
        <strain evidence="2">R40</strain>
    </source>
</reference>
<protein>
    <recommendedName>
        <fullName evidence="4">Secreted protein</fullName>
    </recommendedName>
</protein>
<organism evidence="2 3">
    <name type="scientific">Ceratodon purpureus</name>
    <name type="common">Fire moss</name>
    <name type="synonym">Dicranum purpureum</name>
    <dbReference type="NCBI Taxonomy" id="3225"/>
    <lineage>
        <taxon>Eukaryota</taxon>
        <taxon>Viridiplantae</taxon>
        <taxon>Streptophyta</taxon>
        <taxon>Embryophyta</taxon>
        <taxon>Bryophyta</taxon>
        <taxon>Bryophytina</taxon>
        <taxon>Bryopsida</taxon>
        <taxon>Dicranidae</taxon>
        <taxon>Pseudoditrichales</taxon>
        <taxon>Ditrichaceae</taxon>
        <taxon>Ceratodon</taxon>
    </lineage>
</organism>
<proteinExistence type="predicted"/>
<accession>A0A8T0H113</accession>
<evidence type="ECO:0000313" key="2">
    <source>
        <dbReference type="EMBL" id="KAG0564089.1"/>
    </source>
</evidence>
<dbReference type="AlphaFoldDB" id="A0A8T0H113"/>
<dbReference type="Proteomes" id="UP000822688">
    <property type="component" value="Chromosome 8"/>
</dbReference>
<sequence length="84" mass="9171">MRIAGAAAGGFLSLGLSLQIALVALHWTHGFGNARYDGRPSGASFDVEGRHFGRESSHRRLWVDEVLLARVVAPWLLFELGAVR</sequence>
<keyword evidence="1" id="KW-0732">Signal</keyword>
<name>A0A8T0H113_CERPU</name>
<evidence type="ECO:0000313" key="3">
    <source>
        <dbReference type="Proteomes" id="UP000822688"/>
    </source>
</evidence>
<dbReference type="EMBL" id="CM026429">
    <property type="protein sequence ID" value="KAG0564089.1"/>
    <property type="molecule type" value="Genomic_DNA"/>
</dbReference>
<gene>
    <name evidence="2" type="ORF">KC19_8G081800</name>
</gene>
<comment type="caution">
    <text evidence="2">The sequence shown here is derived from an EMBL/GenBank/DDBJ whole genome shotgun (WGS) entry which is preliminary data.</text>
</comment>
<keyword evidence="3" id="KW-1185">Reference proteome</keyword>